<evidence type="ECO:0000256" key="2">
    <source>
        <dbReference type="ARBA" id="ARBA00022677"/>
    </source>
</evidence>
<dbReference type="GO" id="GO:0005739">
    <property type="term" value="C:mitochondrion"/>
    <property type="evidence" value="ECO:0007669"/>
    <property type="project" value="TreeGrafter"/>
</dbReference>
<accession>A0A1D8N773</accession>
<dbReference type="InterPro" id="IPR011032">
    <property type="entry name" value="GroES-like_sf"/>
</dbReference>
<dbReference type="InterPro" id="IPR050700">
    <property type="entry name" value="YIM1/Zinc_Alcohol_DH_Fams"/>
</dbReference>
<dbReference type="InterPro" id="IPR036291">
    <property type="entry name" value="NAD(P)-bd_dom_sf"/>
</dbReference>
<evidence type="ECO:0000256" key="3">
    <source>
        <dbReference type="ARBA" id="ARBA00038249"/>
    </source>
</evidence>
<evidence type="ECO:0000259" key="4">
    <source>
        <dbReference type="SMART" id="SM00829"/>
    </source>
</evidence>
<evidence type="ECO:0000256" key="1">
    <source>
        <dbReference type="ARBA" id="ARBA00004502"/>
    </source>
</evidence>
<dbReference type="InterPro" id="IPR020843">
    <property type="entry name" value="ER"/>
</dbReference>
<dbReference type="Gene3D" id="3.90.180.10">
    <property type="entry name" value="Medium-chain alcohol dehydrogenases, catalytic domain"/>
    <property type="match status" value="1"/>
</dbReference>
<dbReference type="PANTHER" id="PTHR11695:SF294">
    <property type="entry name" value="RETICULON-4-INTERACTING PROTEIN 1, MITOCHONDRIAL"/>
    <property type="match status" value="1"/>
</dbReference>
<dbReference type="GO" id="GO:0016491">
    <property type="term" value="F:oxidoreductase activity"/>
    <property type="evidence" value="ECO:0007669"/>
    <property type="project" value="InterPro"/>
</dbReference>
<sequence length="342" mass="36956">MMKAAFTTGYGGPEKIEYAEDLPKPQLADEDHVMIKVAAASLNPIDGVRNRGYLRFLVSDKHPHIFGYDVAGVVEDAGPKADGFSVGDRVYSRIPLGPQGTVAEYVSVKGEFVSLAPSNVSLSDASSFPLVGLAVVQAFRAGNLKNGQTIFISKGAGGVGTFAIQLAKHVYGCHVITTATEDKAQLLRDLGADVVIDYTKVNFRQVVKNVDFSFDVSNEPYAHAAITKRGGYVVALRGIPSPEAIHDTFNYEVPFVLAKALKVVNVTAYAIRRLYGVQYHAFSGRPSGADLAEIKEYIEKGQIKPVIDTMFDIRNARQAMEKVEGGHSTGKVVVRVDTSVDM</sequence>
<dbReference type="Pfam" id="PF08240">
    <property type="entry name" value="ADH_N"/>
    <property type="match status" value="1"/>
</dbReference>
<dbReference type="KEGG" id="yli:2906782"/>
<comment type="subcellular location">
    <subcellularLocation>
        <location evidence="1">Lipid droplet</location>
    </subcellularLocation>
</comment>
<dbReference type="VEuPathDB" id="FungiDB:YALI1_B13723g"/>
<dbReference type="CDD" id="cd05289">
    <property type="entry name" value="MDR_like_2"/>
    <property type="match status" value="1"/>
</dbReference>
<dbReference type="SUPFAM" id="SSF50129">
    <property type="entry name" value="GroES-like"/>
    <property type="match status" value="1"/>
</dbReference>
<dbReference type="Pfam" id="PF13602">
    <property type="entry name" value="ADH_zinc_N_2"/>
    <property type="match status" value="1"/>
</dbReference>
<dbReference type="GO" id="GO:0005811">
    <property type="term" value="C:lipid droplet"/>
    <property type="evidence" value="ECO:0007669"/>
    <property type="project" value="UniProtKB-SubCell"/>
</dbReference>
<reference evidence="5 6" key="1">
    <citation type="journal article" date="2016" name="PLoS ONE">
        <title>Sequence Assembly of Yarrowia lipolytica Strain W29/CLIB89 Shows Transposable Element Diversity.</title>
        <authorList>
            <person name="Magnan C."/>
            <person name="Yu J."/>
            <person name="Chang I."/>
            <person name="Jahn E."/>
            <person name="Kanomata Y."/>
            <person name="Wu J."/>
            <person name="Zeller M."/>
            <person name="Oakes M."/>
            <person name="Baldi P."/>
            <person name="Sandmeyer S."/>
        </authorList>
    </citation>
    <scope>NUCLEOTIDE SEQUENCE [LARGE SCALE GENOMIC DNA]</scope>
    <source>
        <strain evidence="6">CLIB89(W29)</strain>
    </source>
</reference>
<dbReference type="PANTHER" id="PTHR11695">
    <property type="entry name" value="ALCOHOL DEHYDROGENASE RELATED"/>
    <property type="match status" value="1"/>
</dbReference>
<dbReference type="SMART" id="SM00829">
    <property type="entry name" value="PKS_ER"/>
    <property type="match status" value="1"/>
</dbReference>
<dbReference type="AlphaFoldDB" id="A0A1D8N773"/>
<comment type="similarity">
    <text evidence="3">Belongs to the YIM1 family.</text>
</comment>
<dbReference type="InterPro" id="IPR013154">
    <property type="entry name" value="ADH-like_N"/>
</dbReference>
<dbReference type="eggNOG" id="KOG1198">
    <property type="taxonomic scope" value="Eukaryota"/>
</dbReference>
<evidence type="ECO:0000313" key="6">
    <source>
        <dbReference type="Proteomes" id="UP000182444"/>
    </source>
</evidence>
<dbReference type="SUPFAM" id="SSF51735">
    <property type="entry name" value="NAD(P)-binding Rossmann-fold domains"/>
    <property type="match status" value="1"/>
</dbReference>
<dbReference type="EMBL" id="CP017554">
    <property type="protein sequence ID" value="AOW01494.1"/>
    <property type="molecule type" value="Genomic_DNA"/>
</dbReference>
<dbReference type="Proteomes" id="UP000182444">
    <property type="component" value="Chromosome 1B"/>
</dbReference>
<proteinExistence type="inferred from homology"/>
<gene>
    <name evidence="5" type="ORF">YALI1_B13723g</name>
</gene>
<organism evidence="5 6">
    <name type="scientific">Yarrowia lipolytica</name>
    <name type="common">Candida lipolytica</name>
    <dbReference type="NCBI Taxonomy" id="4952"/>
    <lineage>
        <taxon>Eukaryota</taxon>
        <taxon>Fungi</taxon>
        <taxon>Dikarya</taxon>
        <taxon>Ascomycota</taxon>
        <taxon>Saccharomycotina</taxon>
        <taxon>Dipodascomycetes</taxon>
        <taxon>Dipodascales</taxon>
        <taxon>Dipodascales incertae sedis</taxon>
        <taxon>Yarrowia</taxon>
    </lineage>
</organism>
<dbReference type="Gene3D" id="3.40.50.720">
    <property type="entry name" value="NAD(P)-binding Rossmann-like Domain"/>
    <property type="match status" value="1"/>
</dbReference>
<name>A0A1D8N773_YARLL</name>
<protein>
    <recommendedName>
        <fullName evidence="4">Enoyl reductase (ER) domain-containing protein</fullName>
    </recommendedName>
</protein>
<evidence type="ECO:0000313" key="5">
    <source>
        <dbReference type="EMBL" id="AOW01494.1"/>
    </source>
</evidence>
<dbReference type="VEuPathDB" id="FungiDB:YALI0_B10175g"/>
<feature type="domain" description="Enoyl reductase (ER)" evidence="4">
    <location>
        <begin position="11"/>
        <end position="334"/>
    </location>
</feature>
<dbReference type="RefSeq" id="XP_500708.3">
    <property type="nucleotide sequence ID" value="XM_500708.3"/>
</dbReference>
<dbReference type="GeneID" id="2906782"/>
<keyword evidence="2" id="KW-0551">Lipid droplet</keyword>